<dbReference type="Proteomes" id="UP000193834">
    <property type="component" value="Unassembled WGS sequence"/>
</dbReference>
<dbReference type="STRING" id="1852522.SAMN06295960_2432"/>
<evidence type="ECO:0000313" key="5">
    <source>
        <dbReference type="Proteomes" id="UP000193834"/>
    </source>
</evidence>
<evidence type="ECO:0000256" key="2">
    <source>
        <dbReference type="SAM" id="SignalP"/>
    </source>
</evidence>
<reference evidence="4 5" key="1">
    <citation type="submission" date="2017-04" db="EMBL/GenBank/DDBJ databases">
        <authorList>
            <person name="Afonso C.L."/>
            <person name="Miller P.J."/>
            <person name="Scott M.A."/>
            <person name="Spackman E."/>
            <person name="Goraichik I."/>
            <person name="Dimitrov K.M."/>
            <person name="Suarez D.L."/>
            <person name="Swayne D.E."/>
        </authorList>
    </citation>
    <scope>NUCLEOTIDE SEQUENCE [LARGE SCALE GENOMIC DNA]</scope>
    <source>
        <strain evidence="4 5">11</strain>
    </source>
</reference>
<evidence type="ECO:0000313" key="4">
    <source>
        <dbReference type="EMBL" id="SMG41747.1"/>
    </source>
</evidence>
<keyword evidence="2" id="KW-0732">Signal</keyword>
<feature type="compositionally biased region" description="Basic and acidic residues" evidence="1">
    <location>
        <begin position="185"/>
        <end position="203"/>
    </location>
</feature>
<proteinExistence type="predicted"/>
<dbReference type="PROSITE" id="PS51257">
    <property type="entry name" value="PROKAR_LIPOPROTEIN"/>
    <property type="match status" value="1"/>
</dbReference>
<dbReference type="AlphaFoldDB" id="A0A1X7KL39"/>
<sequence>MKKYYVCLLLVGILLMSACSSDADSQTMSIAGIESLNIDHGSTSLIVESADIDSFEASWLNINGPGIIVDEEGDQINIRLKSDLRNIINIGKMPELSVRLPNTYEGKVTIDGSSGNANVKNLQSQKLSIIGKSGNVTLDYPNINHDIHVSVKSGNVVVNLEDKESNANWLLESGSGKRSVNIPLDDSKQSKRKTEGKTGDGSFKVEIKTTSGNITIK</sequence>
<evidence type="ECO:0000259" key="3">
    <source>
        <dbReference type="Pfam" id="PF13349"/>
    </source>
</evidence>
<protein>
    <submittedName>
        <fullName evidence="4">Putative adhesin</fullName>
    </submittedName>
</protein>
<feature type="region of interest" description="Disordered" evidence="1">
    <location>
        <begin position="180"/>
        <end position="203"/>
    </location>
</feature>
<feature type="chain" id="PRO_5012937002" evidence="2">
    <location>
        <begin position="24"/>
        <end position="217"/>
    </location>
</feature>
<dbReference type="EMBL" id="FXAZ01000003">
    <property type="protein sequence ID" value="SMG41747.1"/>
    <property type="molecule type" value="Genomic_DNA"/>
</dbReference>
<dbReference type="InterPro" id="IPR025164">
    <property type="entry name" value="Toastrack_DUF4097"/>
</dbReference>
<organism evidence="4 5">
    <name type="scientific">Paenibacillus aquistagni</name>
    <dbReference type="NCBI Taxonomy" id="1852522"/>
    <lineage>
        <taxon>Bacteria</taxon>
        <taxon>Bacillati</taxon>
        <taxon>Bacillota</taxon>
        <taxon>Bacilli</taxon>
        <taxon>Bacillales</taxon>
        <taxon>Paenibacillaceae</taxon>
        <taxon>Paenibacillus</taxon>
    </lineage>
</organism>
<gene>
    <name evidence="4" type="ORF">SAMN06295960_2432</name>
</gene>
<feature type="signal peptide" evidence="2">
    <location>
        <begin position="1"/>
        <end position="23"/>
    </location>
</feature>
<keyword evidence="5" id="KW-1185">Reference proteome</keyword>
<dbReference type="OrthoDB" id="2934260at2"/>
<dbReference type="Pfam" id="PF13349">
    <property type="entry name" value="DUF4097"/>
    <property type="match status" value="1"/>
</dbReference>
<dbReference type="RefSeq" id="WP_085494638.1">
    <property type="nucleotide sequence ID" value="NZ_FXAZ01000003.1"/>
</dbReference>
<accession>A0A1X7KL39</accession>
<feature type="domain" description="DUF4097" evidence="3">
    <location>
        <begin position="98"/>
        <end position="217"/>
    </location>
</feature>
<name>A0A1X7KL39_9BACL</name>
<evidence type="ECO:0000256" key="1">
    <source>
        <dbReference type="SAM" id="MobiDB-lite"/>
    </source>
</evidence>